<dbReference type="InterPro" id="IPR018660">
    <property type="entry name" value="MliC"/>
</dbReference>
<dbReference type="Pfam" id="PF09619">
    <property type="entry name" value="YscW"/>
    <property type="match status" value="1"/>
</dbReference>
<evidence type="ECO:0000256" key="5">
    <source>
        <dbReference type="SAM" id="SignalP"/>
    </source>
</evidence>
<dbReference type="SUPFAM" id="SSF141488">
    <property type="entry name" value="YdhA-like"/>
    <property type="match status" value="1"/>
</dbReference>
<dbReference type="PROSITE" id="PS51257">
    <property type="entry name" value="PROKAR_LIPOPROTEIN"/>
    <property type="match status" value="1"/>
</dbReference>
<feature type="signal peptide" evidence="5">
    <location>
        <begin position="1"/>
        <end position="25"/>
    </location>
</feature>
<keyword evidence="4" id="KW-0449">Lipoprotein</keyword>
<dbReference type="AlphaFoldDB" id="A0A066ZVE2"/>
<reference evidence="7 8" key="1">
    <citation type="submission" date="2014-04" db="EMBL/GenBank/DDBJ databases">
        <title>Draft genome sequence of Hydrogenovibrio marinus MH-110, a model organism for aerobic H2 metabolism.</title>
        <authorList>
            <person name="Cha H.J."/>
            <person name="Jo B.H."/>
            <person name="Hwang B.H."/>
        </authorList>
    </citation>
    <scope>NUCLEOTIDE SEQUENCE [LARGE SCALE GENOMIC DNA]</scope>
    <source>
        <strain evidence="7 8">MH-110</strain>
    </source>
</reference>
<dbReference type="STRING" id="28885.EI16_08025"/>
<dbReference type="PANTHER" id="PTHR38013">
    <property type="entry name" value="GLYCOPROTEIN/POLYSACCHARIDE METABOLISM"/>
    <property type="match status" value="1"/>
</dbReference>
<keyword evidence="1 5" id="KW-0732">Signal</keyword>
<evidence type="ECO:0000256" key="1">
    <source>
        <dbReference type="ARBA" id="ARBA00022729"/>
    </source>
</evidence>
<dbReference type="InterPro" id="IPR036328">
    <property type="entry name" value="MliC_sf"/>
</dbReference>
<proteinExistence type="predicted"/>
<feature type="domain" description="C-type lysozyme inhibitor" evidence="6">
    <location>
        <begin position="172"/>
        <end position="229"/>
    </location>
</feature>
<gene>
    <name evidence="7" type="ORF">EI16_08025</name>
</gene>
<dbReference type="InterPro" id="IPR053196">
    <property type="entry name" value="Lipoprotein_YbaY-like"/>
</dbReference>
<evidence type="ECO:0000313" key="8">
    <source>
        <dbReference type="Proteomes" id="UP000027341"/>
    </source>
</evidence>
<evidence type="ECO:0000256" key="4">
    <source>
        <dbReference type="ARBA" id="ARBA00023288"/>
    </source>
</evidence>
<dbReference type="InterPro" id="IPR039366">
    <property type="entry name" value="Pilotin"/>
</dbReference>
<name>A0A066ZVE2_HYDMR</name>
<keyword evidence="2" id="KW-0472">Membrane</keyword>
<evidence type="ECO:0000259" key="6">
    <source>
        <dbReference type="Pfam" id="PF09864"/>
    </source>
</evidence>
<organism evidence="7 8">
    <name type="scientific">Hydrogenovibrio marinus</name>
    <dbReference type="NCBI Taxonomy" id="28885"/>
    <lineage>
        <taxon>Bacteria</taxon>
        <taxon>Pseudomonadati</taxon>
        <taxon>Pseudomonadota</taxon>
        <taxon>Gammaproteobacteria</taxon>
        <taxon>Thiotrichales</taxon>
        <taxon>Piscirickettsiaceae</taxon>
        <taxon>Hydrogenovibrio</taxon>
    </lineage>
</organism>
<keyword evidence="3" id="KW-0564">Palmitate</keyword>
<evidence type="ECO:0000256" key="2">
    <source>
        <dbReference type="ARBA" id="ARBA00023136"/>
    </source>
</evidence>
<dbReference type="PANTHER" id="PTHR38013:SF1">
    <property type="entry name" value="GLYCOPROTEIN_POLYSACCHARIDE METABOLISM"/>
    <property type="match status" value="1"/>
</dbReference>
<dbReference type="Gene3D" id="2.40.128.200">
    <property type="match status" value="1"/>
</dbReference>
<sequence length="238" mass="26589">MFSLAKPVSLIALTLLGFTLASCQANPTKLEEPEAKTQAKNTLSSLDENKGVIQGVVTYTENRFLLGNQTLLVMLEDVSRQDAPAELISQDKHEIKGQIPLTFAIHYDKRKLQIGHRYNLRAQILDTTTGAINWLSSQPYPYVPGLTQDINIKVHSFDSQVRKASQFQTFMCGKEKLTVLLIGKKIKLTFQGRQWILPQVQSASGAKYRTGSISFWMKGANAIFMETGKPAKRCALEQ</sequence>
<protein>
    <recommendedName>
        <fullName evidence="6">C-type lysozyme inhibitor domain-containing protein</fullName>
    </recommendedName>
</protein>
<comment type="caution">
    <text evidence="7">The sequence shown here is derived from an EMBL/GenBank/DDBJ whole genome shotgun (WGS) entry which is preliminary data.</text>
</comment>
<dbReference type="RefSeq" id="WP_051623087.1">
    <property type="nucleotide sequence ID" value="NZ_AP020335.1"/>
</dbReference>
<evidence type="ECO:0000313" key="7">
    <source>
        <dbReference type="EMBL" id="KDN96219.1"/>
    </source>
</evidence>
<accession>A0A066ZVE2</accession>
<keyword evidence="8" id="KW-1185">Reference proteome</keyword>
<dbReference type="Proteomes" id="UP000027341">
    <property type="component" value="Unassembled WGS sequence"/>
</dbReference>
<dbReference type="EMBL" id="JMIU01000001">
    <property type="protein sequence ID" value="KDN96219.1"/>
    <property type="molecule type" value="Genomic_DNA"/>
</dbReference>
<feature type="chain" id="PRO_5001635976" description="C-type lysozyme inhibitor domain-containing protein" evidence="5">
    <location>
        <begin position="26"/>
        <end position="238"/>
    </location>
</feature>
<dbReference type="Pfam" id="PF09864">
    <property type="entry name" value="MliC"/>
    <property type="match status" value="1"/>
</dbReference>
<evidence type="ECO:0000256" key="3">
    <source>
        <dbReference type="ARBA" id="ARBA00023139"/>
    </source>
</evidence>